<evidence type="ECO:0000259" key="2">
    <source>
        <dbReference type="PROSITE" id="PS50943"/>
    </source>
</evidence>
<dbReference type="AlphaFoldDB" id="A0A0A0IFW1"/>
<dbReference type="Proteomes" id="UP000030014">
    <property type="component" value="Unassembled WGS sequence"/>
</dbReference>
<dbReference type="PANTHER" id="PTHR46558">
    <property type="entry name" value="TRACRIPTIONAL REGULATORY PROTEIN-RELATED-RELATED"/>
    <property type="match status" value="1"/>
</dbReference>
<reference evidence="3 4" key="1">
    <citation type="submission" date="2014-01" db="EMBL/GenBank/DDBJ databases">
        <title>Plasmidome dynamics in the species complex Clostridium novyi sensu lato converts strains of independent lineages into distinctly different pathogens.</title>
        <authorList>
            <person name="Skarin H."/>
            <person name="Segerman B."/>
        </authorList>
    </citation>
    <scope>NUCLEOTIDE SEQUENCE [LARGE SCALE GENOMIC DNA]</scope>
    <source>
        <strain evidence="3 4">DC5</strain>
    </source>
</reference>
<evidence type="ECO:0000256" key="1">
    <source>
        <dbReference type="ARBA" id="ARBA00023125"/>
    </source>
</evidence>
<dbReference type="PROSITE" id="PS50943">
    <property type="entry name" value="HTH_CROC1"/>
    <property type="match status" value="1"/>
</dbReference>
<accession>A0A0A0IFW1</accession>
<dbReference type="Gene3D" id="1.10.260.40">
    <property type="entry name" value="lambda repressor-like DNA-binding domains"/>
    <property type="match status" value="1"/>
</dbReference>
<dbReference type="CDD" id="cd00093">
    <property type="entry name" value="HTH_XRE"/>
    <property type="match status" value="1"/>
</dbReference>
<gene>
    <name evidence="3" type="ORF">Z955_03945</name>
</gene>
<dbReference type="InterPro" id="IPR010982">
    <property type="entry name" value="Lambda_DNA-bd_dom_sf"/>
</dbReference>
<dbReference type="EMBL" id="JDRY01000022">
    <property type="protein sequence ID" value="KGN00340.1"/>
    <property type="molecule type" value="Genomic_DNA"/>
</dbReference>
<dbReference type="GO" id="GO:0003677">
    <property type="term" value="F:DNA binding"/>
    <property type="evidence" value="ECO:0007669"/>
    <property type="project" value="UniProtKB-KW"/>
</dbReference>
<name>A0A0A0IFW1_CLOBO</name>
<evidence type="ECO:0000313" key="3">
    <source>
        <dbReference type="EMBL" id="KGN00340.1"/>
    </source>
</evidence>
<dbReference type="PANTHER" id="PTHR46558:SF4">
    <property type="entry name" value="DNA-BIDING PHAGE PROTEIN"/>
    <property type="match status" value="1"/>
</dbReference>
<proteinExistence type="predicted"/>
<keyword evidence="1" id="KW-0238">DNA-binding</keyword>
<dbReference type="SUPFAM" id="SSF47413">
    <property type="entry name" value="lambda repressor-like DNA-binding domains"/>
    <property type="match status" value="1"/>
</dbReference>
<dbReference type="RefSeq" id="WP_039259243.1">
    <property type="nucleotide sequence ID" value="NZ_JDRY01000022.1"/>
</dbReference>
<protein>
    <recommendedName>
        <fullName evidence="2">HTH cro/C1-type domain-containing protein</fullName>
    </recommendedName>
</protein>
<dbReference type="Pfam" id="PF01381">
    <property type="entry name" value="HTH_3"/>
    <property type="match status" value="1"/>
</dbReference>
<organism evidence="3 4">
    <name type="scientific">Clostridium botulinum C/D str. DC5</name>
    <dbReference type="NCBI Taxonomy" id="1443128"/>
    <lineage>
        <taxon>Bacteria</taxon>
        <taxon>Bacillati</taxon>
        <taxon>Bacillota</taxon>
        <taxon>Clostridia</taxon>
        <taxon>Eubacteriales</taxon>
        <taxon>Clostridiaceae</taxon>
        <taxon>Clostridium</taxon>
    </lineage>
</organism>
<feature type="domain" description="HTH cro/C1-type" evidence="2">
    <location>
        <begin position="8"/>
        <end position="62"/>
    </location>
</feature>
<evidence type="ECO:0000313" key="4">
    <source>
        <dbReference type="Proteomes" id="UP000030014"/>
    </source>
</evidence>
<sequence>MTIISKRLKELRKEASLTQQQLAEKIEVSTSIIGDIESGRRVASKKTAKKLADFFNTNSEYWFDENCLTEYFNKREKYSSLDSVVTTLINKKIITSSNIPDEAWELIKDAIQIDLKVLLLNK</sequence>
<comment type="caution">
    <text evidence="3">The sequence shown here is derived from an EMBL/GenBank/DDBJ whole genome shotgun (WGS) entry which is preliminary data.</text>
</comment>
<dbReference type="InterPro" id="IPR001387">
    <property type="entry name" value="Cro/C1-type_HTH"/>
</dbReference>
<dbReference type="SMART" id="SM00530">
    <property type="entry name" value="HTH_XRE"/>
    <property type="match status" value="1"/>
</dbReference>